<proteinExistence type="predicted"/>
<evidence type="ECO:0008006" key="4">
    <source>
        <dbReference type="Google" id="ProtNLM"/>
    </source>
</evidence>
<dbReference type="STRING" id="684065.SAMN05421738_10579"/>
<name>A0A1I4VDD2_9FLAO</name>
<sequence>MKYKLLALLLILLVSKTFAQGKFKNDNFLFGPTIGYANQAGNFGKIGGFVLLDLGENTISYKIDANANMAYMRDNFHVIPEIGVTGYINAGELIYSFPFIETEFTPYTITPKVGLSLASFIDFGIGYGFKINEKKDFKPIKGFQFSVGLNLPLNFNIY</sequence>
<dbReference type="AlphaFoldDB" id="A0A1I4VDD2"/>
<accession>A0A1I4VDD2</accession>
<protein>
    <recommendedName>
        <fullName evidence="4">Outer membrane protein beta-barrel domain-containing protein</fullName>
    </recommendedName>
</protein>
<evidence type="ECO:0000256" key="1">
    <source>
        <dbReference type="SAM" id="SignalP"/>
    </source>
</evidence>
<organism evidence="2 3">
    <name type="scientific">Algoriella xinjiangensis</name>
    <dbReference type="NCBI Taxonomy" id="684065"/>
    <lineage>
        <taxon>Bacteria</taxon>
        <taxon>Pseudomonadati</taxon>
        <taxon>Bacteroidota</taxon>
        <taxon>Flavobacteriia</taxon>
        <taxon>Flavobacteriales</taxon>
        <taxon>Weeksellaceae</taxon>
        <taxon>Algoriella</taxon>
    </lineage>
</organism>
<evidence type="ECO:0000313" key="2">
    <source>
        <dbReference type="EMBL" id="SFM99192.1"/>
    </source>
</evidence>
<keyword evidence="3" id="KW-1185">Reference proteome</keyword>
<dbReference type="RefSeq" id="WP_092907444.1">
    <property type="nucleotide sequence ID" value="NZ_FOUZ01000005.1"/>
</dbReference>
<dbReference type="EMBL" id="FOUZ01000005">
    <property type="protein sequence ID" value="SFM99192.1"/>
    <property type="molecule type" value="Genomic_DNA"/>
</dbReference>
<feature type="chain" id="PRO_5011532976" description="Outer membrane protein beta-barrel domain-containing protein" evidence="1">
    <location>
        <begin position="20"/>
        <end position="158"/>
    </location>
</feature>
<dbReference type="Proteomes" id="UP000199149">
    <property type="component" value="Unassembled WGS sequence"/>
</dbReference>
<evidence type="ECO:0000313" key="3">
    <source>
        <dbReference type="Proteomes" id="UP000199149"/>
    </source>
</evidence>
<gene>
    <name evidence="2" type="ORF">SAMN05421738_10579</name>
</gene>
<reference evidence="3" key="1">
    <citation type="submission" date="2016-10" db="EMBL/GenBank/DDBJ databases">
        <authorList>
            <person name="Varghese N."/>
            <person name="Submissions S."/>
        </authorList>
    </citation>
    <scope>NUCLEOTIDE SEQUENCE [LARGE SCALE GENOMIC DNA]</scope>
    <source>
        <strain evidence="3">XJ109</strain>
    </source>
</reference>
<keyword evidence="1" id="KW-0732">Signal</keyword>
<dbReference type="OrthoDB" id="708993at2"/>
<feature type="signal peptide" evidence="1">
    <location>
        <begin position="1"/>
        <end position="19"/>
    </location>
</feature>